<evidence type="ECO:0000256" key="9">
    <source>
        <dbReference type="ARBA" id="ARBA00023163"/>
    </source>
</evidence>
<evidence type="ECO:0000256" key="14">
    <source>
        <dbReference type="SAM" id="MobiDB-lite"/>
    </source>
</evidence>
<keyword evidence="17" id="KW-1185">Reference proteome</keyword>
<feature type="domain" description="C2H2-type" evidence="15">
    <location>
        <begin position="350"/>
        <end position="377"/>
    </location>
</feature>
<dbReference type="GO" id="GO:0010001">
    <property type="term" value="P:glial cell differentiation"/>
    <property type="evidence" value="ECO:0007669"/>
    <property type="project" value="Ensembl"/>
</dbReference>
<dbReference type="SUPFAM" id="SSF57667">
    <property type="entry name" value="beta-beta-alpha zinc fingers"/>
    <property type="match status" value="2"/>
</dbReference>
<evidence type="ECO:0000259" key="15">
    <source>
        <dbReference type="PROSITE" id="PS50157"/>
    </source>
</evidence>
<comment type="similarity">
    <text evidence="11">Belongs to the Sp1 C2H2-type zinc-finger protein family.</text>
</comment>
<reference evidence="16" key="2">
    <citation type="submission" date="2025-09" db="UniProtKB">
        <authorList>
            <consortium name="Ensembl"/>
        </authorList>
    </citation>
    <scope>IDENTIFICATION</scope>
</reference>
<dbReference type="GO" id="GO:0032868">
    <property type="term" value="P:response to insulin"/>
    <property type="evidence" value="ECO:0007669"/>
    <property type="project" value="Ensembl"/>
</dbReference>
<keyword evidence="7" id="KW-0238">DNA-binding</keyword>
<evidence type="ECO:0000256" key="1">
    <source>
        <dbReference type="ARBA" id="ARBA00004123"/>
    </source>
</evidence>
<evidence type="ECO:0000256" key="11">
    <source>
        <dbReference type="ARBA" id="ARBA00038409"/>
    </source>
</evidence>
<dbReference type="GO" id="GO:0000978">
    <property type="term" value="F:RNA polymerase II cis-regulatory region sequence-specific DNA binding"/>
    <property type="evidence" value="ECO:0007669"/>
    <property type="project" value="Ensembl"/>
</dbReference>
<dbReference type="OMA" id="VQIQPIR"/>
<evidence type="ECO:0000256" key="13">
    <source>
        <dbReference type="PROSITE-ProRule" id="PRU00042"/>
    </source>
</evidence>
<dbReference type="GO" id="GO:0001678">
    <property type="term" value="P:intracellular glucose homeostasis"/>
    <property type="evidence" value="ECO:0007669"/>
    <property type="project" value="Ensembl"/>
</dbReference>
<keyword evidence="6" id="KW-0805">Transcription regulation</keyword>
<evidence type="ECO:0000256" key="4">
    <source>
        <dbReference type="ARBA" id="ARBA00022771"/>
    </source>
</evidence>
<dbReference type="GeneID" id="105821637"/>
<keyword evidence="8" id="KW-0010">Activator</keyword>
<evidence type="ECO:0000256" key="12">
    <source>
        <dbReference type="ARBA" id="ARBA00069427"/>
    </source>
</evidence>
<dbReference type="GeneTree" id="ENSGT00940000156977"/>
<evidence type="ECO:0000256" key="7">
    <source>
        <dbReference type="ARBA" id="ARBA00023125"/>
    </source>
</evidence>
<keyword evidence="9" id="KW-0804">Transcription</keyword>
<feature type="domain" description="C2H2-type" evidence="15">
    <location>
        <begin position="290"/>
        <end position="319"/>
    </location>
</feature>
<protein>
    <recommendedName>
        <fullName evidence="12">Krueppel-like factor 15</fullName>
    </recommendedName>
</protein>
<dbReference type="PANTHER" id="PTHR23235">
    <property type="entry name" value="KRUEPPEL-LIKE TRANSCRIPTION FACTOR"/>
    <property type="match status" value="1"/>
</dbReference>
<accession>A0A2K6FI52</accession>
<evidence type="ECO:0000256" key="8">
    <source>
        <dbReference type="ARBA" id="ARBA00023159"/>
    </source>
</evidence>
<keyword evidence="4 13" id="KW-0863">Zinc-finger</keyword>
<dbReference type="GO" id="GO:0072112">
    <property type="term" value="P:podocyte differentiation"/>
    <property type="evidence" value="ECO:0007669"/>
    <property type="project" value="Ensembl"/>
</dbReference>
<dbReference type="InterPro" id="IPR013087">
    <property type="entry name" value="Znf_C2H2_type"/>
</dbReference>
<dbReference type="InterPro" id="IPR036236">
    <property type="entry name" value="Znf_C2H2_sf"/>
</dbReference>
<dbReference type="CDD" id="cd21580">
    <property type="entry name" value="KLF15_N"/>
    <property type="match status" value="1"/>
</dbReference>
<dbReference type="RefSeq" id="XP_012513843.1">
    <property type="nucleotide sequence ID" value="XM_012658389.1"/>
</dbReference>
<keyword evidence="5" id="KW-0862">Zinc</keyword>
<comment type="subcellular location">
    <subcellularLocation>
        <location evidence="1">Nucleus</location>
    </subcellularLocation>
</comment>
<dbReference type="PROSITE" id="PS50157">
    <property type="entry name" value="ZINC_FINGER_C2H2_2"/>
    <property type="match status" value="3"/>
</dbReference>
<evidence type="ECO:0000256" key="3">
    <source>
        <dbReference type="ARBA" id="ARBA00022737"/>
    </source>
</evidence>
<dbReference type="Proteomes" id="UP000233160">
    <property type="component" value="Unassembled WGS sequence"/>
</dbReference>
<name>A0A2K6FI52_PROCO</name>
<feature type="domain" description="C2H2-type" evidence="15">
    <location>
        <begin position="320"/>
        <end position="349"/>
    </location>
</feature>
<dbReference type="GO" id="GO:0030111">
    <property type="term" value="P:regulation of Wnt signaling pathway"/>
    <property type="evidence" value="ECO:0007669"/>
    <property type="project" value="Ensembl"/>
</dbReference>
<gene>
    <name evidence="16" type="primary">KLF15</name>
</gene>
<dbReference type="PROSITE" id="PS00028">
    <property type="entry name" value="ZINC_FINGER_C2H2_1"/>
    <property type="match status" value="3"/>
</dbReference>
<dbReference type="AlphaFoldDB" id="A0A2K6FI52"/>
<dbReference type="RefSeq" id="XP_012513842.1">
    <property type="nucleotide sequence ID" value="XM_012658388.1"/>
</dbReference>
<feature type="region of interest" description="Disordered" evidence="14">
    <location>
        <begin position="164"/>
        <end position="189"/>
    </location>
</feature>
<dbReference type="CTD" id="28999"/>
<feature type="compositionally biased region" description="Gly residues" evidence="14">
    <location>
        <begin position="174"/>
        <end position="183"/>
    </location>
</feature>
<dbReference type="Gene3D" id="3.30.160.60">
    <property type="entry name" value="Classic Zinc Finger"/>
    <property type="match status" value="3"/>
</dbReference>
<dbReference type="GO" id="GO:0008270">
    <property type="term" value="F:zinc ion binding"/>
    <property type="evidence" value="ECO:0007669"/>
    <property type="project" value="UniProtKB-KW"/>
</dbReference>
<evidence type="ECO:0000256" key="2">
    <source>
        <dbReference type="ARBA" id="ARBA00022723"/>
    </source>
</evidence>
<dbReference type="STRING" id="379532.ENSPCOP00000013642"/>
<dbReference type="GO" id="GO:0001228">
    <property type="term" value="F:DNA-binding transcription activator activity, RNA polymerase II-specific"/>
    <property type="evidence" value="ECO:0007669"/>
    <property type="project" value="Ensembl"/>
</dbReference>
<dbReference type="PANTHER" id="PTHR23235:SF44">
    <property type="entry name" value="KRUEPPEL-LIKE FACTOR 15"/>
    <property type="match status" value="1"/>
</dbReference>
<dbReference type="FunFam" id="3.30.160.60:FF:000018">
    <property type="entry name" value="Krueppel-like factor 15"/>
    <property type="match status" value="1"/>
</dbReference>
<evidence type="ECO:0000313" key="17">
    <source>
        <dbReference type="Proteomes" id="UP000233160"/>
    </source>
</evidence>
<dbReference type="Pfam" id="PF00096">
    <property type="entry name" value="zf-C2H2"/>
    <property type="match status" value="3"/>
</dbReference>
<sequence length="385" mass="41099">MVDHMLPVDENFSPPKCAVGYLAGRREYHVLPSPLSEDDSDASSPCSCASPDSQALCSCYGGGPGAEGQDSILDFLLSQATLNGAGGEAWGPWRRAPTTAKGEHFYFPKCPLGDPDDVPRPFQPTLEEIEEFLEENMEPEVKETLEDAGKDSEACGQLLAGPHRARECRASPPGGAGAQGPSGGPVPVLLQIQPVPVKQESGSGPASPGQASENVKVAQLLVSIQGQTFALVPQVAPSCSSSLSSKFVRIAPVPIAAKPVGSGALGPGPAGLLVGQKFPKNPAPELIKMHKCTFPGCSKMYTKSSHLKAHLRRHTGEKPFACTWPGCGWRFSRSDELSRHRRSHSGVKPYQCPVCEKKFARSDHLSKHVKVHRFPRSSRSVRAAN</sequence>
<evidence type="ECO:0000256" key="10">
    <source>
        <dbReference type="ARBA" id="ARBA00023242"/>
    </source>
</evidence>
<evidence type="ECO:0000313" key="16">
    <source>
        <dbReference type="Ensembl" id="ENSPCOP00000013642.1"/>
    </source>
</evidence>
<keyword evidence="10" id="KW-0539">Nucleus</keyword>
<organism evidence="16 17">
    <name type="scientific">Propithecus coquereli</name>
    <name type="common">Coquerel's sifaka</name>
    <name type="synonym">Propithecus verreauxi coquereli</name>
    <dbReference type="NCBI Taxonomy" id="379532"/>
    <lineage>
        <taxon>Eukaryota</taxon>
        <taxon>Metazoa</taxon>
        <taxon>Chordata</taxon>
        <taxon>Craniata</taxon>
        <taxon>Vertebrata</taxon>
        <taxon>Euteleostomi</taxon>
        <taxon>Mammalia</taxon>
        <taxon>Eutheria</taxon>
        <taxon>Euarchontoglires</taxon>
        <taxon>Primates</taxon>
        <taxon>Strepsirrhini</taxon>
        <taxon>Lemuriformes</taxon>
        <taxon>Indriidae</taxon>
        <taxon>Propithecus</taxon>
    </lineage>
</organism>
<dbReference type="GO" id="GO:0014898">
    <property type="term" value="P:cardiac muscle hypertrophy in response to stress"/>
    <property type="evidence" value="ECO:0007669"/>
    <property type="project" value="Ensembl"/>
</dbReference>
<keyword evidence="3" id="KW-0677">Repeat</keyword>
<dbReference type="Ensembl" id="ENSPCOT00000024246.1">
    <property type="protein sequence ID" value="ENSPCOP00000013642.1"/>
    <property type="gene ID" value="ENSPCOG00000018462.1"/>
</dbReference>
<proteinExistence type="inferred from homology"/>
<evidence type="ECO:0000256" key="6">
    <source>
        <dbReference type="ARBA" id="ARBA00023015"/>
    </source>
</evidence>
<dbReference type="GO" id="GO:0016607">
    <property type="term" value="C:nuclear speck"/>
    <property type="evidence" value="ECO:0007669"/>
    <property type="project" value="Ensembl"/>
</dbReference>
<keyword evidence="2" id="KW-0479">Metal-binding</keyword>
<dbReference type="FunFam" id="3.30.160.60:FF:000368">
    <property type="entry name" value="Krueppel-like factor 15"/>
    <property type="match status" value="1"/>
</dbReference>
<reference evidence="16" key="1">
    <citation type="submission" date="2025-08" db="UniProtKB">
        <authorList>
            <consortium name="Ensembl"/>
        </authorList>
    </citation>
    <scope>IDENTIFICATION</scope>
</reference>
<dbReference type="SMART" id="SM00355">
    <property type="entry name" value="ZnF_C2H2"/>
    <property type="match status" value="3"/>
</dbReference>
<evidence type="ECO:0000256" key="5">
    <source>
        <dbReference type="ARBA" id="ARBA00022833"/>
    </source>
</evidence>
<dbReference type="FunFam" id="3.30.160.60:FF:000624">
    <property type="entry name" value="zinc finger protein 697"/>
    <property type="match status" value="1"/>
</dbReference>
<dbReference type="GO" id="GO:0046326">
    <property type="term" value="P:positive regulation of D-glucose import"/>
    <property type="evidence" value="ECO:0007669"/>
    <property type="project" value="Ensembl"/>
</dbReference>